<reference evidence="1" key="1">
    <citation type="journal article" date="2014" name="Front. Microbiol.">
        <title>High frequency of phylogenetically diverse reductive dehalogenase-homologous genes in deep subseafloor sedimentary metagenomes.</title>
        <authorList>
            <person name="Kawai M."/>
            <person name="Futagami T."/>
            <person name="Toyoda A."/>
            <person name="Takaki Y."/>
            <person name="Nishi S."/>
            <person name="Hori S."/>
            <person name="Arai W."/>
            <person name="Tsubouchi T."/>
            <person name="Morono Y."/>
            <person name="Uchiyama I."/>
            <person name="Ito T."/>
            <person name="Fujiyama A."/>
            <person name="Inagaki F."/>
            <person name="Takami H."/>
        </authorList>
    </citation>
    <scope>NUCLEOTIDE SEQUENCE</scope>
    <source>
        <strain evidence="1">Expedition CK06-06</strain>
    </source>
</reference>
<sequence length="51" mass="6283">MHFPPRLFKIDTPWKTPRLIWERGKGWRVEKKQLTIEFPPPILVLEIKKRM</sequence>
<proteinExistence type="predicted"/>
<protein>
    <submittedName>
        <fullName evidence="1">Uncharacterized protein</fullName>
    </submittedName>
</protein>
<accession>X1T970</accession>
<organism evidence="1">
    <name type="scientific">marine sediment metagenome</name>
    <dbReference type="NCBI Taxonomy" id="412755"/>
    <lineage>
        <taxon>unclassified sequences</taxon>
        <taxon>metagenomes</taxon>
        <taxon>ecological metagenomes</taxon>
    </lineage>
</organism>
<comment type="caution">
    <text evidence="1">The sequence shown here is derived from an EMBL/GenBank/DDBJ whole genome shotgun (WGS) entry which is preliminary data.</text>
</comment>
<evidence type="ECO:0000313" key="1">
    <source>
        <dbReference type="EMBL" id="GAI76524.1"/>
    </source>
</evidence>
<dbReference type="AlphaFoldDB" id="X1T970"/>
<dbReference type="EMBL" id="BARW01013134">
    <property type="protein sequence ID" value="GAI76524.1"/>
    <property type="molecule type" value="Genomic_DNA"/>
</dbReference>
<gene>
    <name evidence="1" type="ORF">S12H4_24283</name>
</gene>
<name>X1T970_9ZZZZ</name>